<protein>
    <recommendedName>
        <fullName evidence="7">Cyclin-like domain-containing protein</fullName>
    </recommendedName>
</protein>
<gene>
    <name evidence="8" type="ORF">CXB51_015218</name>
</gene>
<evidence type="ECO:0000256" key="6">
    <source>
        <dbReference type="SAM" id="MobiDB-lite"/>
    </source>
</evidence>
<dbReference type="Pfam" id="PF00134">
    <property type="entry name" value="Cyclin_N"/>
    <property type="match status" value="1"/>
</dbReference>
<dbReference type="Gene3D" id="1.10.472.10">
    <property type="entry name" value="Cyclin-like"/>
    <property type="match status" value="2"/>
</dbReference>
<dbReference type="InterPro" id="IPR039361">
    <property type="entry name" value="Cyclin"/>
</dbReference>
<comment type="similarity">
    <text evidence="1">Belongs to the cyclin family. Cyclin D subfamily.</text>
</comment>
<dbReference type="SUPFAM" id="SSF47954">
    <property type="entry name" value="Cyclin-like"/>
    <property type="match status" value="1"/>
</dbReference>
<feature type="domain" description="Cyclin-like" evidence="7">
    <location>
        <begin position="110"/>
        <end position="206"/>
    </location>
</feature>
<reference evidence="8 9" key="1">
    <citation type="journal article" date="2021" name="bioRxiv">
        <title>The Gossypium anomalum genome as a resource for cotton improvement and evolutionary analysis of hybrid incompatibility.</title>
        <authorList>
            <person name="Grover C.E."/>
            <person name="Yuan D."/>
            <person name="Arick M.A."/>
            <person name="Miller E.R."/>
            <person name="Hu G."/>
            <person name="Peterson D.G."/>
            <person name="Wendel J.F."/>
            <person name="Udall J.A."/>
        </authorList>
    </citation>
    <scope>NUCLEOTIDE SEQUENCE [LARGE SCALE GENOMIC DNA]</scope>
    <source>
        <strain evidence="8">JFW-Udall</strain>
        <tissue evidence="8">Leaf</tissue>
    </source>
</reference>
<feature type="compositionally biased region" description="Low complexity" evidence="6">
    <location>
        <begin position="279"/>
        <end position="290"/>
    </location>
</feature>
<dbReference type="AlphaFoldDB" id="A0A8J5Z0Z9"/>
<evidence type="ECO:0000256" key="1">
    <source>
        <dbReference type="ARBA" id="ARBA00009065"/>
    </source>
</evidence>
<dbReference type="Pfam" id="PF02984">
    <property type="entry name" value="Cyclin_C"/>
    <property type="match status" value="1"/>
</dbReference>
<dbReference type="SMART" id="SM00385">
    <property type="entry name" value="CYCLIN"/>
    <property type="match status" value="1"/>
</dbReference>
<feature type="region of interest" description="Disordered" evidence="6">
    <location>
        <begin position="277"/>
        <end position="304"/>
    </location>
</feature>
<dbReference type="InterPro" id="IPR036915">
    <property type="entry name" value="Cyclin-like_sf"/>
</dbReference>
<evidence type="ECO:0000256" key="3">
    <source>
        <dbReference type="ARBA" id="ARBA00023127"/>
    </source>
</evidence>
<accession>A0A8J5Z0Z9</accession>
<dbReference type="InterPro" id="IPR013763">
    <property type="entry name" value="Cyclin-like_dom"/>
</dbReference>
<dbReference type="InterPro" id="IPR004367">
    <property type="entry name" value="Cyclin_C-dom"/>
</dbReference>
<evidence type="ECO:0000313" key="9">
    <source>
        <dbReference type="Proteomes" id="UP000701853"/>
    </source>
</evidence>
<sequence length="304" mass="33927">MAPSFDCAVSSLLCAEENDSVFYDNEYSGWVGGGEVEGFEGATWDHRRCYRNLNQNRVFNGLDEHGLPLQSDECIALMVEKEHHHLPSVDYLKRLQNGDLDLEARKQAIDWIGMVHAHFGFEPLCEYLSINYLDRFLSAYELPKGKAWMMQLLTVACLSLAAKMEETEVPLILDLQLIDFLELNVGIDFLEFKPSEIAAAVAFFVVVEANTVDTEKAISILAHHVLKEKVMKCVELLHEVSMVKLSNASLPQSPIGVLDAAACLSYKTDDTTSIGSFANSSPSSVHTSPNSKRRKLNRPCEVEL</sequence>
<evidence type="ECO:0000256" key="2">
    <source>
        <dbReference type="ARBA" id="ARBA00022618"/>
    </source>
</evidence>
<dbReference type="OrthoDB" id="5590282at2759"/>
<keyword evidence="9" id="KW-1185">Reference proteome</keyword>
<keyword evidence="4" id="KW-0131">Cell cycle</keyword>
<evidence type="ECO:0000313" key="8">
    <source>
        <dbReference type="EMBL" id="KAG8491880.1"/>
    </source>
</evidence>
<dbReference type="InterPro" id="IPR006671">
    <property type="entry name" value="Cyclin_N"/>
</dbReference>
<comment type="caution">
    <text evidence="8">The sequence shown here is derived from an EMBL/GenBank/DDBJ whole genome shotgun (WGS) entry which is preliminary data.</text>
</comment>
<evidence type="ECO:0000259" key="7">
    <source>
        <dbReference type="SMART" id="SM00385"/>
    </source>
</evidence>
<organism evidence="8 9">
    <name type="scientific">Gossypium anomalum</name>
    <dbReference type="NCBI Taxonomy" id="47600"/>
    <lineage>
        <taxon>Eukaryota</taxon>
        <taxon>Viridiplantae</taxon>
        <taxon>Streptophyta</taxon>
        <taxon>Embryophyta</taxon>
        <taxon>Tracheophyta</taxon>
        <taxon>Spermatophyta</taxon>
        <taxon>Magnoliopsida</taxon>
        <taxon>eudicotyledons</taxon>
        <taxon>Gunneridae</taxon>
        <taxon>Pentapetalae</taxon>
        <taxon>rosids</taxon>
        <taxon>malvids</taxon>
        <taxon>Malvales</taxon>
        <taxon>Malvaceae</taxon>
        <taxon>Malvoideae</taxon>
        <taxon>Gossypium</taxon>
    </lineage>
</organism>
<dbReference type="Proteomes" id="UP000701853">
    <property type="component" value="Chromosome 6"/>
</dbReference>
<evidence type="ECO:0000256" key="5">
    <source>
        <dbReference type="RuleBase" id="RU000383"/>
    </source>
</evidence>
<dbReference type="FunFam" id="1.10.472.10:FF:000060">
    <property type="entry name" value="D6-type cyclin"/>
    <property type="match status" value="1"/>
</dbReference>
<keyword evidence="2" id="KW-0132">Cell division</keyword>
<dbReference type="EMBL" id="JAHUZN010000006">
    <property type="protein sequence ID" value="KAG8491880.1"/>
    <property type="molecule type" value="Genomic_DNA"/>
</dbReference>
<dbReference type="PANTHER" id="PTHR10177">
    <property type="entry name" value="CYCLINS"/>
    <property type="match status" value="1"/>
</dbReference>
<name>A0A8J5Z0Z9_9ROSI</name>
<dbReference type="CDD" id="cd20543">
    <property type="entry name" value="CYCLIN_AtCycD-like_rpt1"/>
    <property type="match status" value="1"/>
</dbReference>
<proteinExistence type="inferred from homology"/>
<keyword evidence="3 5" id="KW-0195">Cyclin</keyword>
<evidence type="ECO:0000256" key="4">
    <source>
        <dbReference type="ARBA" id="ARBA00023306"/>
    </source>
</evidence>
<dbReference type="GO" id="GO:0051301">
    <property type="term" value="P:cell division"/>
    <property type="evidence" value="ECO:0007669"/>
    <property type="project" value="UniProtKB-KW"/>
</dbReference>